<protein>
    <submittedName>
        <fullName evidence="1">Uncharacterized protein</fullName>
    </submittedName>
</protein>
<sequence length="60" mass="6800">MCGARWQRGGGVHTEVGVARSEGALMQLMAWTDRSRLDLYGDGLQVERAFETKRRRGNVY</sequence>
<dbReference type="AlphaFoldDB" id="A0AB39RM52"/>
<gene>
    <name evidence="1" type="ORF">AB5J53_38930</name>
</gene>
<reference evidence="1" key="1">
    <citation type="submission" date="2024-07" db="EMBL/GenBank/DDBJ databases">
        <authorList>
            <person name="Yu S.T."/>
        </authorList>
    </citation>
    <scope>NUCLEOTIDE SEQUENCE</scope>
    <source>
        <strain evidence="1">R41</strain>
    </source>
</reference>
<proteinExistence type="predicted"/>
<dbReference type="EMBL" id="CP163443">
    <property type="protein sequence ID" value="XDQ57237.1"/>
    <property type="molecule type" value="Genomic_DNA"/>
</dbReference>
<organism evidence="1">
    <name type="scientific">Streptomyces sp. R41</name>
    <dbReference type="NCBI Taxonomy" id="3238632"/>
    <lineage>
        <taxon>Bacteria</taxon>
        <taxon>Bacillati</taxon>
        <taxon>Actinomycetota</taxon>
        <taxon>Actinomycetes</taxon>
        <taxon>Kitasatosporales</taxon>
        <taxon>Streptomycetaceae</taxon>
        <taxon>Streptomyces</taxon>
    </lineage>
</organism>
<dbReference type="RefSeq" id="WP_369250306.1">
    <property type="nucleotide sequence ID" value="NZ_CP163443.1"/>
</dbReference>
<name>A0AB39RM52_9ACTN</name>
<accession>A0AB39RM52</accession>
<evidence type="ECO:0000313" key="1">
    <source>
        <dbReference type="EMBL" id="XDQ57237.1"/>
    </source>
</evidence>